<evidence type="ECO:0008006" key="8">
    <source>
        <dbReference type="Google" id="ProtNLM"/>
    </source>
</evidence>
<feature type="repeat" description="ANK" evidence="3">
    <location>
        <begin position="376"/>
        <end position="409"/>
    </location>
</feature>
<dbReference type="EMBL" id="JAVRQU010000008">
    <property type="protein sequence ID" value="KAK5700068.1"/>
    <property type="molecule type" value="Genomic_DNA"/>
</dbReference>
<protein>
    <recommendedName>
        <fullName evidence="8">Ankyrin repeat protein</fullName>
    </recommendedName>
</protein>
<dbReference type="Pfam" id="PF12796">
    <property type="entry name" value="Ank_2"/>
    <property type="match status" value="1"/>
</dbReference>
<evidence type="ECO:0000256" key="5">
    <source>
        <dbReference type="SAM" id="Phobius"/>
    </source>
</evidence>
<keyword evidence="5" id="KW-0472">Membrane</keyword>
<name>A0AAN7WBD4_9PEZI</name>
<keyword evidence="2 3" id="KW-0040">ANK repeat</keyword>
<dbReference type="SMART" id="SM00248">
    <property type="entry name" value="ANK"/>
    <property type="match status" value="7"/>
</dbReference>
<proteinExistence type="predicted"/>
<comment type="caution">
    <text evidence="6">The sequence shown here is derived from an EMBL/GenBank/DDBJ whole genome shotgun (WGS) entry which is preliminary data.</text>
</comment>
<dbReference type="AlphaFoldDB" id="A0AAN7WBD4"/>
<evidence type="ECO:0000256" key="3">
    <source>
        <dbReference type="PROSITE-ProRule" id="PRU00023"/>
    </source>
</evidence>
<organism evidence="6 7">
    <name type="scientific">Elasticomyces elasticus</name>
    <dbReference type="NCBI Taxonomy" id="574655"/>
    <lineage>
        <taxon>Eukaryota</taxon>
        <taxon>Fungi</taxon>
        <taxon>Dikarya</taxon>
        <taxon>Ascomycota</taxon>
        <taxon>Pezizomycotina</taxon>
        <taxon>Dothideomycetes</taxon>
        <taxon>Dothideomycetidae</taxon>
        <taxon>Mycosphaerellales</taxon>
        <taxon>Teratosphaeriaceae</taxon>
        <taxon>Elasticomyces</taxon>
    </lineage>
</organism>
<keyword evidence="1" id="KW-0677">Repeat</keyword>
<dbReference type="Gene3D" id="1.25.40.20">
    <property type="entry name" value="Ankyrin repeat-containing domain"/>
    <property type="match status" value="2"/>
</dbReference>
<feature type="transmembrane region" description="Helical" evidence="5">
    <location>
        <begin position="1029"/>
        <end position="1051"/>
    </location>
</feature>
<feature type="repeat" description="ANK" evidence="3">
    <location>
        <begin position="336"/>
        <end position="369"/>
    </location>
</feature>
<dbReference type="SUPFAM" id="SSF48403">
    <property type="entry name" value="Ankyrin repeat"/>
    <property type="match status" value="2"/>
</dbReference>
<dbReference type="PROSITE" id="PS50297">
    <property type="entry name" value="ANK_REP_REGION"/>
    <property type="match status" value="2"/>
</dbReference>
<feature type="repeat" description="ANK" evidence="3">
    <location>
        <begin position="272"/>
        <end position="304"/>
    </location>
</feature>
<feature type="compositionally biased region" description="Low complexity" evidence="4">
    <location>
        <begin position="765"/>
        <end position="778"/>
    </location>
</feature>
<dbReference type="PANTHER" id="PTHR24198:SF165">
    <property type="entry name" value="ANKYRIN REPEAT-CONTAINING PROTEIN-RELATED"/>
    <property type="match status" value="1"/>
</dbReference>
<evidence type="ECO:0000313" key="6">
    <source>
        <dbReference type="EMBL" id="KAK5700068.1"/>
    </source>
</evidence>
<dbReference type="GO" id="GO:0005737">
    <property type="term" value="C:cytoplasm"/>
    <property type="evidence" value="ECO:0007669"/>
    <property type="project" value="TreeGrafter"/>
</dbReference>
<evidence type="ECO:0000256" key="2">
    <source>
        <dbReference type="ARBA" id="ARBA00023043"/>
    </source>
</evidence>
<feature type="transmembrane region" description="Helical" evidence="5">
    <location>
        <begin position="999"/>
        <end position="1022"/>
    </location>
</feature>
<dbReference type="PANTHER" id="PTHR24198">
    <property type="entry name" value="ANKYRIN REPEAT AND PROTEIN KINASE DOMAIN-CONTAINING PROTEIN"/>
    <property type="match status" value="1"/>
</dbReference>
<keyword evidence="5" id="KW-1133">Transmembrane helix</keyword>
<reference evidence="6" key="1">
    <citation type="submission" date="2023-08" db="EMBL/GenBank/DDBJ databases">
        <title>Black Yeasts Isolated from many extreme environments.</title>
        <authorList>
            <person name="Coleine C."/>
            <person name="Stajich J.E."/>
            <person name="Selbmann L."/>
        </authorList>
    </citation>
    <scope>NUCLEOTIDE SEQUENCE</scope>
    <source>
        <strain evidence="6">CCFEE 5810</strain>
    </source>
</reference>
<evidence type="ECO:0000313" key="7">
    <source>
        <dbReference type="Proteomes" id="UP001310594"/>
    </source>
</evidence>
<sequence>MDKIPALLTTIAELKQSIRATGKTHLATDIQDLQNELDDVVVHLSWVIDPGILRDITPASAASPLEVQRLKQSVTSISSIVDSIMGKIKTTQHSSSGTTTRYLQEGSGVRSNGYRLQLRVENYLLGESALAITKGQKDLDVSHQFHGLSSTSHEKIRPRAIQHDMRLESCYCQCHVAVEASQSAMANFLMSLDLRPYTPNLNHITAADLAWDLAMLPASHANAALAEELDSHVDLTRRRFTPIHRAVLGLTDESLYDVLDCDHYVVNLTDRDGRTPLFWAVYRGDSATAERLLYHGADVCRDGNALVWSCCDTNQGPACLELLLEYGGDPAQFDTNGFTALQATAITGRQPYFAALLLRHGADPEQAYSGDTETLQGATALHLACLYGPGSALVDVLLHCGSDIHRVSRSGKSALHFAIAQAPSQHIKKHITKDAASIVRTLVESGHRLDCVDGAGNTPAHDAIARQDTASLGVIMAAGANIVWPLSRGPRTNGYHQLAWPIESHNHTVLRYLLTLQSVDIYDINHANNETVLHLLAKSADQKSISIFEEGRPDAKLDPGRVDVHGKTAGDYARGRSDDVAWMLEALFVFMACRRNTLDSVPSTFQPNIREEAGVGFNHEVGPILKELMWNDGSACPSYEYSGVPDNQGTGLGTQQPTVVSSLLAYATQRLLFWRTAKELSSDLPKKVASLKTPGFQIGSWLSVAGQEHQADVAGEQQRTRDIFELRDQVNHCGTELYADYPNTTPVDVAALSEELNNPSTVLAPSSSIPSHGSGISPPTVPAAVHHSNATAQTASTNALSGQSGSSSGPAICAIDTTRLSNANQILAPKFLELCVNTGSLCQSLGEIDATRITSDVELFRWVRRRYRDLRGWRMRSRFCLRPKTMRFVRFGLEQQKKVHILCEDESFPSEDDVKARTYHYKPCPTNPRGSPPMPSNVFIHYLHYCNLDDDVPTCQNTWLNRLPKKLEESVAAQARFAGNQALVEGWGVHVIEGIDGTAVLWTTIVALLVGIAPLLGSYIALTGDVQSATGLASLVVAVIAILMMCMQIEMGKNN</sequence>
<dbReference type="Pfam" id="PF00023">
    <property type="entry name" value="Ank"/>
    <property type="match status" value="1"/>
</dbReference>
<keyword evidence="5" id="KW-0812">Transmembrane</keyword>
<gene>
    <name evidence="6" type="ORF">LTR97_006203</name>
</gene>
<dbReference type="Proteomes" id="UP001310594">
    <property type="component" value="Unassembled WGS sequence"/>
</dbReference>
<dbReference type="InterPro" id="IPR002110">
    <property type="entry name" value="Ankyrin_rpt"/>
</dbReference>
<evidence type="ECO:0000256" key="4">
    <source>
        <dbReference type="SAM" id="MobiDB-lite"/>
    </source>
</evidence>
<feature type="region of interest" description="Disordered" evidence="4">
    <location>
        <begin position="762"/>
        <end position="783"/>
    </location>
</feature>
<dbReference type="PROSITE" id="PS50088">
    <property type="entry name" value="ANK_REPEAT"/>
    <property type="match status" value="3"/>
</dbReference>
<dbReference type="InterPro" id="IPR036770">
    <property type="entry name" value="Ankyrin_rpt-contain_sf"/>
</dbReference>
<accession>A0AAN7WBD4</accession>
<evidence type="ECO:0000256" key="1">
    <source>
        <dbReference type="ARBA" id="ARBA00022737"/>
    </source>
</evidence>